<evidence type="ECO:0000256" key="10">
    <source>
        <dbReference type="PROSITE-ProRule" id="PRU00723"/>
    </source>
</evidence>
<comment type="similarity">
    <text evidence="2">Belongs to the ZC3H12 family.</text>
</comment>
<dbReference type="OrthoDB" id="392925at2759"/>
<dbReference type="GO" id="GO:0036464">
    <property type="term" value="C:cytoplasmic ribonucleoprotein granule"/>
    <property type="evidence" value="ECO:0007669"/>
    <property type="project" value="TreeGrafter"/>
</dbReference>
<dbReference type="PANTHER" id="PTHR12876:SF35">
    <property type="entry name" value="LD08718P-RELATED"/>
    <property type="match status" value="1"/>
</dbReference>
<evidence type="ECO:0000256" key="2">
    <source>
        <dbReference type="ARBA" id="ARBA00010922"/>
    </source>
</evidence>
<dbReference type="GO" id="GO:0003729">
    <property type="term" value="F:mRNA binding"/>
    <property type="evidence" value="ECO:0007669"/>
    <property type="project" value="TreeGrafter"/>
</dbReference>
<dbReference type="GO" id="GO:0005634">
    <property type="term" value="C:nucleus"/>
    <property type="evidence" value="ECO:0007669"/>
    <property type="project" value="TreeGrafter"/>
</dbReference>
<evidence type="ECO:0000313" key="13">
    <source>
        <dbReference type="EMBL" id="CAG5127432.1"/>
    </source>
</evidence>
<dbReference type="PROSITE" id="PS50103">
    <property type="entry name" value="ZF_C3H1"/>
    <property type="match status" value="1"/>
</dbReference>
<keyword evidence="6 10" id="KW-0863">Zinc-finger</keyword>
<dbReference type="GO" id="GO:0008270">
    <property type="term" value="F:zinc ion binding"/>
    <property type="evidence" value="ECO:0007669"/>
    <property type="project" value="UniProtKB-KW"/>
</dbReference>
<dbReference type="PANTHER" id="PTHR12876">
    <property type="entry name" value="N4BP1-RELATED"/>
    <property type="match status" value="1"/>
</dbReference>
<dbReference type="Pfam" id="PF18039">
    <property type="entry name" value="UBA_6"/>
    <property type="match status" value="1"/>
</dbReference>
<dbReference type="InterPro" id="IPR051101">
    <property type="entry name" value="ZC3H12/N4BP1_RNase_Reg"/>
</dbReference>
<keyword evidence="4 10" id="KW-0479">Metal-binding</keyword>
<feature type="region of interest" description="Disordered" evidence="11">
    <location>
        <begin position="526"/>
        <end position="582"/>
    </location>
</feature>
<dbReference type="Gene3D" id="3.40.50.11980">
    <property type="match status" value="1"/>
</dbReference>
<keyword evidence="3" id="KW-0540">Nuclease</keyword>
<keyword evidence="14" id="KW-1185">Reference proteome</keyword>
<dbReference type="GO" id="GO:0004521">
    <property type="term" value="F:RNA endonuclease activity"/>
    <property type="evidence" value="ECO:0007669"/>
    <property type="project" value="TreeGrafter"/>
</dbReference>
<keyword evidence="5" id="KW-0255">Endonuclease</keyword>
<dbReference type="AlphaFoldDB" id="A0A8S3ZJS7"/>
<feature type="zinc finger region" description="C3H1-type" evidence="10">
    <location>
        <begin position="471"/>
        <end position="496"/>
    </location>
</feature>
<evidence type="ECO:0000256" key="8">
    <source>
        <dbReference type="ARBA" id="ARBA00022833"/>
    </source>
</evidence>
<comment type="cofactor">
    <cofactor evidence="1">
        <name>Mg(2+)</name>
        <dbReference type="ChEBI" id="CHEBI:18420"/>
    </cofactor>
</comment>
<dbReference type="Pfam" id="PF11977">
    <property type="entry name" value="RNase_Zc3h12a"/>
    <property type="match status" value="1"/>
</dbReference>
<organism evidence="13 14">
    <name type="scientific">Candidula unifasciata</name>
    <dbReference type="NCBI Taxonomy" id="100452"/>
    <lineage>
        <taxon>Eukaryota</taxon>
        <taxon>Metazoa</taxon>
        <taxon>Spiralia</taxon>
        <taxon>Lophotrochozoa</taxon>
        <taxon>Mollusca</taxon>
        <taxon>Gastropoda</taxon>
        <taxon>Heterobranchia</taxon>
        <taxon>Euthyneura</taxon>
        <taxon>Panpulmonata</taxon>
        <taxon>Eupulmonata</taxon>
        <taxon>Stylommatophora</taxon>
        <taxon>Helicina</taxon>
        <taxon>Helicoidea</taxon>
        <taxon>Geomitridae</taxon>
        <taxon>Candidula</taxon>
    </lineage>
</organism>
<feature type="compositionally biased region" description="Low complexity" evidence="11">
    <location>
        <begin position="625"/>
        <end position="636"/>
    </location>
</feature>
<dbReference type="GO" id="GO:0016787">
    <property type="term" value="F:hydrolase activity"/>
    <property type="evidence" value="ECO:0007669"/>
    <property type="project" value="UniProtKB-KW"/>
</dbReference>
<evidence type="ECO:0000256" key="11">
    <source>
        <dbReference type="SAM" id="MobiDB-lite"/>
    </source>
</evidence>
<comment type="caution">
    <text evidence="13">The sequence shown here is derived from an EMBL/GenBank/DDBJ whole genome shotgun (WGS) entry which is preliminary data.</text>
</comment>
<protein>
    <recommendedName>
        <fullName evidence="12">C3H1-type domain-containing protein</fullName>
    </recommendedName>
</protein>
<keyword evidence="9" id="KW-0460">Magnesium</keyword>
<dbReference type="Proteomes" id="UP000678393">
    <property type="component" value="Unassembled WGS sequence"/>
</dbReference>
<accession>A0A8S3ZJS7</accession>
<dbReference type="InterPro" id="IPR040546">
    <property type="entry name" value="Rege-1_UBA-like"/>
</dbReference>
<evidence type="ECO:0000256" key="3">
    <source>
        <dbReference type="ARBA" id="ARBA00022722"/>
    </source>
</evidence>
<dbReference type="CDD" id="cd18729">
    <property type="entry name" value="PIN_Zc3h12-like"/>
    <property type="match status" value="1"/>
</dbReference>
<evidence type="ECO:0000259" key="12">
    <source>
        <dbReference type="PROSITE" id="PS50103"/>
    </source>
</evidence>
<evidence type="ECO:0000256" key="4">
    <source>
        <dbReference type="ARBA" id="ARBA00022723"/>
    </source>
</evidence>
<reference evidence="13" key="1">
    <citation type="submission" date="2021-04" db="EMBL/GenBank/DDBJ databases">
        <authorList>
            <consortium name="Molecular Ecology Group"/>
        </authorList>
    </citation>
    <scope>NUCLEOTIDE SEQUENCE</scope>
</reference>
<feature type="compositionally biased region" description="Polar residues" evidence="11">
    <location>
        <begin position="552"/>
        <end position="562"/>
    </location>
</feature>
<dbReference type="InterPro" id="IPR000571">
    <property type="entry name" value="Znf_CCCH"/>
</dbReference>
<evidence type="ECO:0000256" key="7">
    <source>
        <dbReference type="ARBA" id="ARBA00022801"/>
    </source>
</evidence>
<evidence type="ECO:0000256" key="1">
    <source>
        <dbReference type="ARBA" id="ARBA00001946"/>
    </source>
</evidence>
<name>A0A8S3ZJS7_9EUPU</name>
<keyword evidence="8 10" id="KW-0862">Zinc</keyword>
<feature type="compositionally biased region" description="Low complexity" evidence="11">
    <location>
        <begin position="971"/>
        <end position="1000"/>
    </location>
</feature>
<feature type="region of interest" description="Disordered" evidence="11">
    <location>
        <begin position="604"/>
        <end position="640"/>
    </location>
</feature>
<feature type="region of interest" description="Disordered" evidence="11">
    <location>
        <begin position="930"/>
        <end position="1006"/>
    </location>
</feature>
<feature type="domain" description="C3H1-type" evidence="12">
    <location>
        <begin position="471"/>
        <end position="496"/>
    </location>
</feature>
<keyword evidence="7" id="KW-0378">Hydrolase</keyword>
<evidence type="ECO:0000313" key="14">
    <source>
        <dbReference type="Proteomes" id="UP000678393"/>
    </source>
</evidence>
<dbReference type="FunFam" id="3.40.50.11980:FF:000001">
    <property type="entry name" value="ZC3H12A isoform 1"/>
    <property type="match status" value="1"/>
</dbReference>
<dbReference type="InterPro" id="IPR021869">
    <property type="entry name" value="RNase_Zc3h12_NYN"/>
</dbReference>
<proteinExistence type="inferred from homology"/>
<evidence type="ECO:0000256" key="5">
    <source>
        <dbReference type="ARBA" id="ARBA00022759"/>
    </source>
</evidence>
<dbReference type="EMBL" id="CAJHNH020002672">
    <property type="protein sequence ID" value="CAG5127432.1"/>
    <property type="molecule type" value="Genomic_DNA"/>
</dbReference>
<gene>
    <name evidence="13" type="ORF">CUNI_LOCUS12990</name>
</gene>
<evidence type="ECO:0000256" key="9">
    <source>
        <dbReference type="ARBA" id="ARBA00022842"/>
    </source>
</evidence>
<evidence type="ECO:0000256" key="6">
    <source>
        <dbReference type="ARBA" id="ARBA00022771"/>
    </source>
</evidence>
<sequence>MVLESSHDIQRTTTALLTFNPECLEVTLQGPAGTVAASRSKVVMILDELREQTRSDSNINTDHSFQGNFYDSLLLESFLKKESGSSEFAHILLNRSNPTAVSHLEHNDNVANNKRPAGTEDQKELFPSHILPNWHLVLPQSDSFADVEADTAQSPVESAVVRSTEADVSSNEADPFRKMRSVFTDDENFCEDNILTDMRYSKKIEQALKLGYSEKHVTKALSKLGPDCALNDLLSELIQLGTSDNGSPENMSLEPDAVLTNDALDFDNFQRQTLNAIRWESEESSSFSSSADSYSSSHINPSDSSNLRDIIIDGSNVAMSHGKKVFSCRGIQIAVDWFRKRGHKNITAFVPQWRKETSRPDAPITDQEIINELEKEGIVVFTPARRVKGRRVVCYDDRYILKLAVETDGIVVSNDVYRDLVNEREDFRRVVEQRLLMYSFANDRFMPPEDPLGRLGPTLDNFLRKVPAEPAPRPQDCPYGKKCTYGNKCRFYHPERGFAPQKLITETLKEQADLKLQERATRLSEIAEKAKRSKQKLSRTKSLTPWEPQPPALTSQGNMSTNKQEKPKLTHSRSVMLPVKSSDYLNEPRKKLEEAELARALAQTSLQNHPMQVPSCSDCDRAVKSKSPSPRSSPSPQKDLIKLTTSGESVSRHPQPLKAMNIIPSRASPSHLTVPKPEPPERYLSGHLYLAKKLSDESVESSFFSEHTSSPSSTRTSSPVAPASKILEHTQFPAGELYSKDRQEDLSGLFAFPPPLYPVAHQQHPVYESQGGNKDLENIPNLSIFEHGNSLYSHCPDSSVRRDILDHSAFTDNAFQKLNPCSPDSGLYTSNESILSPYNQPEYPLSKAYPLFRRDLSAPSSEHLSLRRAYSSTGHFRTPEDVHQKLERRASGVSPSYFGDEQIVIKPQMAPGAEKSALFSFGHLYGLNRQNSSSDPQIHTGAGELKNPQALVQPSMDPTRNFPDMYRSAGQHSQLQQQQQRQFENQQSFQRLQQKQQQNQEFLTSQLPQPTLGTWVEYPGTTNTGYRSSMDCTMQNHYNTFQNSALAYGTNRMSYPPPAAGGFDIRSAGMFSYNTPQVPQTPHYQQHSIMNPTQHCATSASEQRRQSFPSLPSYPQFQKNTNSTNQIFMPADPSQTFQTSRSPPMPYILPEDAPILPEDPRYVIYYHLSNVFGEQVVRRVMNQNPNEQSPDDVCKLIIHYKDKTGL</sequence>